<evidence type="ECO:0000256" key="2">
    <source>
        <dbReference type="SAM" id="Phobius"/>
    </source>
</evidence>
<evidence type="ECO:0000256" key="1">
    <source>
        <dbReference type="SAM" id="MobiDB-lite"/>
    </source>
</evidence>
<keyword evidence="2" id="KW-1133">Transmembrane helix</keyword>
<dbReference type="EMBL" id="CACRTP010000009">
    <property type="protein sequence ID" value="VYT81769.1"/>
    <property type="molecule type" value="Genomic_DNA"/>
</dbReference>
<feature type="region of interest" description="Disordered" evidence="1">
    <location>
        <begin position="72"/>
        <end position="100"/>
    </location>
</feature>
<feature type="compositionally biased region" description="Basic and acidic residues" evidence="1">
    <location>
        <begin position="72"/>
        <end position="88"/>
    </location>
</feature>
<evidence type="ECO:0000313" key="3">
    <source>
        <dbReference type="EMBL" id="VYT81769.1"/>
    </source>
</evidence>
<name>A0A6N2ZQQ7_FINMA</name>
<keyword evidence="2" id="KW-0472">Membrane</keyword>
<sequence>MIDKVSDIMKDSNLKKCPNCNSFVGVEDRFCRVCGHDFSKDDDFSSEGKTFEDFLLEASKFRNETQNHDLGFIKKEEDSSTDNEKNYSKIDNGSNQDTTDRLNVVDIESESLKKEREKAFQETSKDYDDYYDYYDYEDDEKSSIFKKIILSVIGVALLIGIVFGVKYIKPMFQENLAEKTITAESVKGKFIQSVQTKSSEQMMSIVKSSNQSVPFRNKDAEEFINEINSNPEYQATILKWLEDDEANLKSDKSYKSTNPLKMVKENDGYKILIDPIKVTIENPENAKLSLENASEYAFPGKKILLIESNDLTLRQNYDLSFFSKNSAINWDIVDINKTLPDFDVTSGEKNYEIRKTIDDDCLVFVNDKNTGLTTDKFNEKGRKNLTEDQDFVRMVAKGKNGLLKSPKQTVGWETWVRLYLKD</sequence>
<protein>
    <submittedName>
        <fullName evidence="3">Uncharacterized protein</fullName>
    </submittedName>
</protein>
<keyword evidence="2" id="KW-0812">Transmembrane</keyword>
<gene>
    <name evidence="3" type="ORF">FMLFYP121_00632</name>
</gene>
<organism evidence="3">
    <name type="scientific">Finegoldia magna</name>
    <name type="common">Peptostreptococcus magnus</name>
    <dbReference type="NCBI Taxonomy" id="1260"/>
    <lineage>
        <taxon>Bacteria</taxon>
        <taxon>Bacillati</taxon>
        <taxon>Bacillota</taxon>
        <taxon>Tissierellia</taxon>
        <taxon>Tissierellales</taxon>
        <taxon>Peptoniphilaceae</taxon>
        <taxon>Finegoldia</taxon>
    </lineage>
</organism>
<feature type="transmembrane region" description="Helical" evidence="2">
    <location>
        <begin position="148"/>
        <end position="168"/>
    </location>
</feature>
<dbReference type="AlphaFoldDB" id="A0A6N2ZQQ7"/>
<proteinExistence type="predicted"/>
<reference evidence="3" key="1">
    <citation type="submission" date="2019-11" db="EMBL/GenBank/DDBJ databases">
        <authorList>
            <person name="Feng L."/>
        </authorList>
    </citation>
    <scope>NUCLEOTIDE SEQUENCE</scope>
    <source>
        <strain evidence="3">FmagnaLFYP121</strain>
    </source>
</reference>
<accession>A0A6N2ZQQ7</accession>